<keyword evidence="3" id="KW-1185">Reference proteome</keyword>
<evidence type="ECO:0000256" key="1">
    <source>
        <dbReference type="SAM" id="Phobius"/>
    </source>
</evidence>
<evidence type="ECO:0000313" key="3">
    <source>
        <dbReference type="Proteomes" id="UP000240572"/>
    </source>
</evidence>
<comment type="caution">
    <text evidence="2">The sequence shown here is derived from an EMBL/GenBank/DDBJ whole genome shotgun (WGS) entry which is preliminary data.</text>
</comment>
<dbReference type="AlphaFoldDB" id="A0A2P8D057"/>
<sequence length="146" mass="17261">MLEKIKKTIGDFLDYNYYRVSRFYFKREGSSAITAVIHVCLILLFSAAPFLILLLIFIYDKFEIQKGDGIWVVRIIVIILFLLTYFLVSHRYGRKNIYMKLRDRWYGETKRTKVVKGIGVILSVLVPLSISILMVTFREQIRTFLH</sequence>
<feature type="transmembrane region" description="Helical" evidence="1">
    <location>
        <begin position="32"/>
        <end position="59"/>
    </location>
</feature>
<proteinExistence type="predicted"/>
<organism evidence="2 3">
    <name type="scientific">Taibaiella chishuiensis</name>
    <dbReference type="NCBI Taxonomy" id="1434707"/>
    <lineage>
        <taxon>Bacteria</taxon>
        <taxon>Pseudomonadati</taxon>
        <taxon>Bacteroidota</taxon>
        <taxon>Chitinophagia</taxon>
        <taxon>Chitinophagales</taxon>
        <taxon>Chitinophagaceae</taxon>
        <taxon>Taibaiella</taxon>
    </lineage>
</organism>
<keyword evidence="1" id="KW-0472">Membrane</keyword>
<gene>
    <name evidence="2" type="ORF">B0I18_1079</name>
</gene>
<protein>
    <submittedName>
        <fullName evidence="2">Uncharacterized protein</fullName>
    </submittedName>
</protein>
<keyword evidence="1" id="KW-0812">Transmembrane</keyword>
<reference evidence="2 3" key="1">
    <citation type="submission" date="2018-03" db="EMBL/GenBank/DDBJ databases">
        <title>Genomic Encyclopedia of Type Strains, Phase III (KMG-III): the genomes of soil and plant-associated and newly described type strains.</title>
        <authorList>
            <person name="Whitman W."/>
        </authorList>
    </citation>
    <scope>NUCLEOTIDE SEQUENCE [LARGE SCALE GENOMIC DNA]</scope>
    <source>
        <strain evidence="2 3">CGMCC 1.12700</strain>
    </source>
</reference>
<keyword evidence="1" id="KW-1133">Transmembrane helix</keyword>
<dbReference type="EMBL" id="PYGD01000007">
    <property type="protein sequence ID" value="PSK90599.1"/>
    <property type="molecule type" value="Genomic_DNA"/>
</dbReference>
<feature type="transmembrane region" description="Helical" evidence="1">
    <location>
        <begin position="71"/>
        <end position="93"/>
    </location>
</feature>
<feature type="transmembrane region" description="Helical" evidence="1">
    <location>
        <begin position="114"/>
        <end position="137"/>
    </location>
</feature>
<accession>A0A2P8D057</accession>
<name>A0A2P8D057_9BACT</name>
<dbReference type="Proteomes" id="UP000240572">
    <property type="component" value="Unassembled WGS sequence"/>
</dbReference>
<evidence type="ECO:0000313" key="2">
    <source>
        <dbReference type="EMBL" id="PSK90599.1"/>
    </source>
</evidence>